<dbReference type="AlphaFoldDB" id="A0A2U1QPE3"/>
<name>A0A2U1QPE3_ARTAN</name>
<evidence type="ECO:0000313" key="2">
    <source>
        <dbReference type="Proteomes" id="UP000245207"/>
    </source>
</evidence>
<dbReference type="STRING" id="35608.A0A2U1QPE3"/>
<gene>
    <name evidence="1" type="ORF">CTI12_AA002700</name>
</gene>
<organism evidence="1 2">
    <name type="scientific">Artemisia annua</name>
    <name type="common">Sweet wormwood</name>
    <dbReference type="NCBI Taxonomy" id="35608"/>
    <lineage>
        <taxon>Eukaryota</taxon>
        <taxon>Viridiplantae</taxon>
        <taxon>Streptophyta</taxon>
        <taxon>Embryophyta</taxon>
        <taxon>Tracheophyta</taxon>
        <taxon>Spermatophyta</taxon>
        <taxon>Magnoliopsida</taxon>
        <taxon>eudicotyledons</taxon>
        <taxon>Gunneridae</taxon>
        <taxon>Pentapetalae</taxon>
        <taxon>asterids</taxon>
        <taxon>campanulids</taxon>
        <taxon>Asterales</taxon>
        <taxon>Asteraceae</taxon>
        <taxon>Asteroideae</taxon>
        <taxon>Anthemideae</taxon>
        <taxon>Artemisiinae</taxon>
        <taxon>Artemisia</taxon>
    </lineage>
</organism>
<keyword evidence="2" id="KW-1185">Reference proteome</keyword>
<reference evidence="1 2" key="1">
    <citation type="journal article" date="2018" name="Mol. Plant">
        <title>The genome of Artemisia annua provides insight into the evolution of Asteraceae family and artemisinin biosynthesis.</title>
        <authorList>
            <person name="Shen Q."/>
            <person name="Zhang L."/>
            <person name="Liao Z."/>
            <person name="Wang S."/>
            <person name="Yan T."/>
            <person name="Shi P."/>
            <person name="Liu M."/>
            <person name="Fu X."/>
            <person name="Pan Q."/>
            <person name="Wang Y."/>
            <person name="Lv Z."/>
            <person name="Lu X."/>
            <person name="Zhang F."/>
            <person name="Jiang W."/>
            <person name="Ma Y."/>
            <person name="Chen M."/>
            <person name="Hao X."/>
            <person name="Li L."/>
            <person name="Tang Y."/>
            <person name="Lv G."/>
            <person name="Zhou Y."/>
            <person name="Sun X."/>
            <person name="Brodelius P.E."/>
            <person name="Rose J.K.C."/>
            <person name="Tang K."/>
        </authorList>
    </citation>
    <scope>NUCLEOTIDE SEQUENCE [LARGE SCALE GENOMIC DNA]</scope>
    <source>
        <strain evidence="2">cv. Huhao1</strain>
        <tissue evidence="1">Leaf</tissue>
    </source>
</reference>
<evidence type="ECO:0000313" key="1">
    <source>
        <dbReference type="EMBL" id="PWA99861.1"/>
    </source>
</evidence>
<dbReference type="EMBL" id="PKPP01000004">
    <property type="protein sequence ID" value="PWA99861.1"/>
    <property type="molecule type" value="Genomic_DNA"/>
</dbReference>
<accession>A0A2U1QPE3</accession>
<dbReference type="Proteomes" id="UP000245207">
    <property type="component" value="Unassembled WGS sequence"/>
</dbReference>
<sequence length="122" mass="13554">MKLEAEMGGFGDSNWSVWTGAFLAVVAGADQAFFDRIRRLGLWFKGVVKGKWCSSRGVVRCGSEVGFIGCGSEVCVDDLRKLSSDPEAYQHFLLSMEPVRTQNKVRDDLQNQTIQLASKFLT</sequence>
<protein>
    <submittedName>
        <fullName evidence="1">Modifier of rudimentary (Mod(R)) protein</fullName>
    </submittedName>
</protein>
<proteinExistence type="predicted"/>
<comment type="caution">
    <text evidence="1">The sequence shown here is derived from an EMBL/GenBank/DDBJ whole genome shotgun (WGS) entry which is preliminary data.</text>
</comment>
<dbReference type="OrthoDB" id="10260857at2759"/>